<sequence>MGLGGGAGAGLGMGGGLGGGGGGTLGASPAFLMGRTVAVGGLSGGAALMVKPAAGPALAPILSRAVEKSTLSGLNDRFSTYMAKVRELQQENAVLEAKLSQLTGGTEMSPETTSASSQEYETQLTESRGMLQTLTLDTIKLEIELDNIRATANELKAKYDFEQGVKFQLETDIASMKKDIEMAADLRVDLNAKQSNLLDELDYVTKSQKEELSSLHSKLGTTSTDMSVSMIEVDTDKSFDISTALNKIRMDYEKTVQQHREEADAYYKLKMDEMQKASVKSTAAMTSTRAEITIIKKELQALHLELQATVSMNMTLEQNLAEAQAQTGISVAEYQGQISSLESAIEMGKTELHKQILSYQELLDVKLALDLEISTYKKLLEGNDFSISVQPPGPVLMPFYMSNSPLPSALSKTLSADRAHSPDLSLTSEETAKTPESSSVTEASFSATVTETSIEIKETTTEEVIHSEEVLLVSVSIQGSDKRQGWCLDRGLELGEELAPVRTEVMAVANVEDSICIEPTAVTVRLVKIRQYPRESRNNITERVLQRSIVFLSRFSHSETDKMSSGFDELTPPTDFGSGDYDYNSTEPDIGLCDKSSVRAFRKQYEPPLYWVIFFLGAVGNLMVIWIYIYVRNRFKTMTDLYLFNLALADLLFLGTLPFWASEASSGWVFGLGMCKTVSALYKINFFSSMLLLTCISVDRYIAIVQATKAQNFKQKRLFCSKVVCVAVWLLSGMLALPEFLFAQVKTDDKERTFCSMVYWGNQNNRTKILVLSLQISMGFCLPFLVMFFCYSVIIHTLLQARNFEKHKALRVIFVVVAVFVLSQLPYNSLLVVEATQAANTTITDCDLARRFDIASQVMKSLAYTHSCLNPFLYVFIGVRFRNDLLKMLRACTCAIGQGKISKLSLSVPKRPSVMSDTETTPALSI</sequence>
<dbReference type="PRINTS" id="PR00657">
    <property type="entry name" value="CCCHEMOKINER"/>
</dbReference>
<dbReference type="Proteomes" id="UP001221898">
    <property type="component" value="Unassembled WGS sequence"/>
</dbReference>
<evidence type="ECO:0000256" key="9">
    <source>
        <dbReference type="ARBA" id="ARBA00023170"/>
    </source>
</evidence>
<feature type="region of interest" description="Disordered" evidence="15">
    <location>
        <begin position="420"/>
        <end position="444"/>
    </location>
</feature>
<dbReference type="GO" id="GO:0019722">
    <property type="term" value="P:calcium-mediated signaling"/>
    <property type="evidence" value="ECO:0007669"/>
    <property type="project" value="TreeGrafter"/>
</dbReference>
<evidence type="ECO:0000256" key="3">
    <source>
        <dbReference type="ARBA" id="ARBA00022692"/>
    </source>
</evidence>
<evidence type="ECO:0000256" key="16">
    <source>
        <dbReference type="SAM" id="Phobius"/>
    </source>
</evidence>
<feature type="domain" description="IF rod" evidence="18">
    <location>
        <begin position="67"/>
        <end position="387"/>
    </location>
</feature>
<evidence type="ECO:0000256" key="6">
    <source>
        <dbReference type="ARBA" id="ARBA00023040"/>
    </source>
</evidence>
<gene>
    <name evidence="19" type="ORF">AAFF_G00002550</name>
</gene>
<comment type="subcellular location">
    <subcellularLocation>
        <location evidence="1">Cell membrane</location>
        <topology evidence="1">Multi-pass membrane protein</topology>
    </subcellularLocation>
</comment>
<dbReference type="GO" id="GO:0060326">
    <property type="term" value="P:cell chemotaxis"/>
    <property type="evidence" value="ECO:0007669"/>
    <property type="project" value="TreeGrafter"/>
</dbReference>
<evidence type="ECO:0000256" key="13">
    <source>
        <dbReference type="RuleBase" id="RU000688"/>
    </source>
</evidence>
<keyword evidence="8 16" id="KW-0472">Membrane</keyword>
<evidence type="ECO:0000259" key="18">
    <source>
        <dbReference type="PROSITE" id="PS51842"/>
    </source>
</evidence>
<dbReference type="InterPro" id="IPR017452">
    <property type="entry name" value="GPCR_Rhodpsn_7TM"/>
</dbReference>
<dbReference type="Gene3D" id="1.20.5.1160">
    <property type="entry name" value="Vasodilator-stimulated phosphoprotein"/>
    <property type="match status" value="1"/>
</dbReference>
<feature type="domain" description="G-protein coupled receptors family 1 profile" evidence="17">
    <location>
        <begin position="620"/>
        <end position="874"/>
    </location>
</feature>
<dbReference type="InterPro" id="IPR000355">
    <property type="entry name" value="Chemokine_rcpt"/>
</dbReference>
<dbReference type="PROSITE" id="PS00237">
    <property type="entry name" value="G_PROTEIN_RECEP_F1_1"/>
    <property type="match status" value="1"/>
</dbReference>
<dbReference type="PROSITE" id="PS50262">
    <property type="entry name" value="G_PROTEIN_RECEP_F1_2"/>
    <property type="match status" value="1"/>
</dbReference>
<accession>A0AAD7TD65</accession>
<evidence type="ECO:0000256" key="4">
    <source>
        <dbReference type="ARBA" id="ARBA00022754"/>
    </source>
</evidence>
<dbReference type="FunFam" id="1.20.1070.10:FF:000035">
    <property type="entry name" value="C-C chemokine receptor type 6"/>
    <property type="match status" value="1"/>
</dbReference>
<evidence type="ECO:0000256" key="7">
    <source>
        <dbReference type="ARBA" id="ARBA00023054"/>
    </source>
</evidence>
<evidence type="ECO:0000256" key="5">
    <source>
        <dbReference type="ARBA" id="ARBA00022989"/>
    </source>
</evidence>
<evidence type="ECO:0000313" key="20">
    <source>
        <dbReference type="Proteomes" id="UP001221898"/>
    </source>
</evidence>
<dbReference type="GO" id="GO:0019957">
    <property type="term" value="F:C-C chemokine binding"/>
    <property type="evidence" value="ECO:0007669"/>
    <property type="project" value="TreeGrafter"/>
</dbReference>
<dbReference type="GO" id="GO:0016493">
    <property type="term" value="F:C-C chemokine receptor activity"/>
    <property type="evidence" value="ECO:0007669"/>
    <property type="project" value="TreeGrafter"/>
</dbReference>
<dbReference type="GO" id="GO:0009897">
    <property type="term" value="C:external side of plasma membrane"/>
    <property type="evidence" value="ECO:0007669"/>
    <property type="project" value="TreeGrafter"/>
</dbReference>
<dbReference type="PROSITE" id="PS00226">
    <property type="entry name" value="IF_ROD_1"/>
    <property type="match status" value="1"/>
</dbReference>
<keyword evidence="9 13" id="KW-0675">Receptor</keyword>
<dbReference type="SUPFAM" id="SSF81321">
    <property type="entry name" value="Family A G protein-coupled receptor-like"/>
    <property type="match status" value="1"/>
</dbReference>
<evidence type="ECO:0000313" key="19">
    <source>
        <dbReference type="EMBL" id="KAJ8418756.1"/>
    </source>
</evidence>
<evidence type="ECO:0000256" key="8">
    <source>
        <dbReference type="ARBA" id="ARBA00023136"/>
    </source>
</evidence>
<dbReference type="PRINTS" id="PR00237">
    <property type="entry name" value="GPCRRHODOPSN"/>
</dbReference>
<dbReference type="GO" id="GO:0007204">
    <property type="term" value="P:positive regulation of cytosolic calcium ion concentration"/>
    <property type="evidence" value="ECO:0007669"/>
    <property type="project" value="TreeGrafter"/>
</dbReference>
<keyword evidence="11 13" id="KW-0807">Transducer</keyword>
<feature type="transmembrane region" description="Helical" evidence="16">
    <location>
        <begin position="719"/>
        <end position="737"/>
    </location>
</feature>
<evidence type="ECO:0000256" key="10">
    <source>
        <dbReference type="ARBA" id="ARBA00023180"/>
    </source>
</evidence>
<dbReference type="CDD" id="cd15174">
    <property type="entry name" value="7tmA_CCR9"/>
    <property type="match status" value="1"/>
</dbReference>
<dbReference type="SUPFAM" id="SSF64593">
    <property type="entry name" value="Intermediate filament protein, coiled coil region"/>
    <property type="match status" value="2"/>
</dbReference>
<dbReference type="Pfam" id="PF00038">
    <property type="entry name" value="Filament"/>
    <property type="match status" value="1"/>
</dbReference>
<comment type="similarity">
    <text evidence="13">Belongs to the G-protein coupled receptor 1 family.</text>
</comment>
<feature type="transmembrane region" description="Helical" evidence="16">
    <location>
        <begin position="862"/>
        <end position="881"/>
    </location>
</feature>
<feature type="transmembrane region" description="Helical" evidence="16">
    <location>
        <begin position="769"/>
        <end position="797"/>
    </location>
</feature>
<dbReference type="InterPro" id="IPR039008">
    <property type="entry name" value="IF_rod_dom"/>
</dbReference>
<dbReference type="PANTHER" id="PTHR10489:SF664">
    <property type="entry name" value="C-C CHEMOKINE RECEPTOR TYPE 9"/>
    <property type="match status" value="1"/>
</dbReference>
<keyword evidence="10" id="KW-0325">Glycoprotein</keyword>
<keyword evidence="2" id="KW-1003">Cell membrane</keyword>
<evidence type="ECO:0000256" key="11">
    <source>
        <dbReference type="ARBA" id="ARBA00023224"/>
    </source>
</evidence>
<feature type="transmembrane region" description="Helical" evidence="16">
    <location>
        <begin position="809"/>
        <end position="827"/>
    </location>
</feature>
<keyword evidence="20" id="KW-1185">Reference proteome</keyword>
<name>A0AAD7TD65_9TELE</name>
<organism evidence="19 20">
    <name type="scientific">Aldrovandia affinis</name>
    <dbReference type="NCBI Taxonomy" id="143900"/>
    <lineage>
        <taxon>Eukaryota</taxon>
        <taxon>Metazoa</taxon>
        <taxon>Chordata</taxon>
        <taxon>Craniata</taxon>
        <taxon>Vertebrata</taxon>
        <taxon>Euteleostomi</taxon>
        <taxon>Actinopterygii</taxon>
        <taxon>Neopterygii</taxon>
        <taxon>Teleostei</taxon>
        <taxon>Notacanthiformes</taxon>
        <taxon>Halosauridae</taxon>
        <taxon>Aldrovandia</taxon>
    </lineage>
</organism>
<keyword evidence="5 16" id="KW-1133">Transmembrane helix</keyword>
<evidence type="ECO:0000256" key="2">
    <source>
        <dbReference type="ARBA" id="ARBA00022475"/>
    </source>
</evidence>
<comment type="caution">
    <text evidence="19">The sequence shown here is derived from an EMBL/GenBank/DDBJ whole genome shotgun (WGS) entry which is preliminary data.</text>
</comment>
<dbReference type="InterPro" id="IPR018039">
    <property type="entry name" value="IF_conserved"/>
</dbReference>
<keyword evidence="7 14" id="KW-0175">Coiled coil</keyword>
<comment type="similarity">
    <text evidence="12">Belongs to the intermediate filament family.</text>
</comment>
<evidence type="ECO:0000259" key="17">
    <source>
        <dbReference type="PROSITE" id="PS50262"/>
    </source>
</evidence>
<feature type="coiled-coil region" evidence="14">
    <location>
        <begin position="71"/>
        <end position="105"/>
    </location>
</feature>
<evidence type="ECO:0000256" key="14">
    <source>
        <dbReference type="SAM" id="Coils"/>
    </source>
</evidence>
<dbReference type="Gene3D" id="1.20.5.500">
    <property type="entry name" value="Single helix bin"/>
    <property type="match status" value="1"/>
</dbReference>
<dbReference type="GO" id="GO:0005882">
    <property type="term" value="C:intermediate filament"/>
    <property type="evidence" value="ECO:0007669"/>
    <property type="project" value="UniProtKB-KW"/>
</dbReference>
<dbReference type="Pfam" id="PF00001">
    <property type="entry name" value="7tm_1"/>
    <property type="match status" value="1"/>
</dbReference>
<dbReference type="PANTHER" id="PTHR10489">
    <property type="entry name" value="CELL ADHESION MOLECULE"/>
    <property type="match status" value="1"/>
</dbReference>
<dbReference type="AlphaFoldDB" id="A0AAD7TD65"/>
<protein>
    <submittedName>
        <fullName evidence="19">Uncharacterized protein</fullName>
    </submittedName>
</protein>
<dbReference type="PROSITE" id="PS51842">
    <property type="entry name" value="IF_ROD_2"/>
    <property type="match status" value="1"/>
</dbReference>
<evidence type="ECO:0000256" key="1">
    <source>
        <dbReference type="ARBA" id="ARBA00004651"/>
    </source>
</evidence>
<dbReference type="EMBL" id="JAINUG010000001">
    <property type="protein sequence ID" value="KAJ8418756.1"/>
    <property type="molecule type" value="Genomic_DNA"/>
</dbReference>
<feature type="transmembrane region" description="Helical" evidence="16">
    <location>
        <begin position="641"/>
        <end position="660"/>
    </location>
</feature>
<evidence type="ECO:0000256" key="12">
    <source>
        <dbReference type="RuleBase" id="RU000685"/>
    </source>
</evidence>
<keyword evidence="4 12" id="KW-0403">Intermediate filament</keyword>
<keyword evidence="6 13" id="KW-0297">G-protein coupled receptor</keyword>
<dbReference type="Gene3D" id="1.20.5.170">
    <property type="match status" value="1"/>
</dbReference>
<feature type="transmembrane region" description="Helical" evidence="16">
    <location>
        <begin position="609"/>
        <end position="629"/>
    </location>
</feature>
<dbReference type="InterPro" id="IPR000276">
    <property type="entry name" value="GPCR_Rhodpsn"/>
</dbReference>
<dbReference type="GO" id="GO:0006955">
    <property type="term" value="P:immune response"/>
    <property type="evidence" value="ECO:0007669"/>
    <property type="project" value="TreeGrafter"/>
</dbReference>
<reference evidence="19" key="1">
    <citation type="journal article" date="2023" name="Science">
        <title>Genome structures resolve the early diversification of teleost fishes.</title>
        <authorList>
            <person name="Parey E."/>
            <person name="Louis A."/>
            <person name="Montfort J."/>
            <person name="Bouchez O."/>
            <person name="Roques C."/>
            <person name="Iampietro C."/>
            <person name="Lluch J."/>
            <person name="Castinel A."/>
            <person name="Donnadieu C."/>
            <person name="Desvignes T."/>
            <person name="Floi Bucao C."/>
            <person name="Jouanno E."/>
            <person name="Wen M."/>
            <person name="Mejri S."/>
            <person name="Dirks R."/>
            <person name="Jansen H."/>
            <person name="Henkel C."/>
            <person name="Chen W.J."/>
            <person name="Zahm M."/>
            <person name="Cabau C."/>
            <person name="Klopp C."/>
            <person name="Thompson A.W."/>
            <person name="Robinson-Rechavi M."/>
            <person name="Braasch I."/>
            <person name="Lecointre G."/>
            <person name="Bobe J."/>
            <person name="Postlethwait J.H."/>
            <person name="Berthelot C."/>
            <person name="Roest Crollius H."/>
            <person name="Guiguen Y."/>
        </authorList>
    </citation>
    <scope>NUCLEOTIDE SEQUENCE</scope>
    <source>
        <strain evidence="19">NC1722</strain>
    </source>
</reference>
<feature type="compositionally biased region" description="Polar residues" evidence="15">
    <location>
        <begin position="424"/>
        <end position="444"/>
    </location>
</feature>
<dbReference type="InterPro" id="IPR050119">
    <property type="entry name" value="CCR1-9-like"/>
</dbReference>
<feature type="transmembrane region" description="Helical" evidence="16">
    <location>
        <begin position="680"/>
        <end position="698"/>
    </location>
</feature>
<dbReference type="SMART" id="SM01391">
    <property type="entry name" value="Filament"/>
    <property type="match status" value="1"/>
</dbReference>
<keyword evidence="3 13" id="KW-0812">Transmembrane</keyword>
<dbReference type="Gene3D" id="1.20.1070.10">
    <property type="entry name" value="Rhodopsin 7-helix transmembrane proteins"/>
    <property type="match status" value="1"/>
</dbReference>
<proteinExistence type="inferred from homology"/>
<evidence type="ECO:0000256" key="15">
    <source>
        <dbReference type="SAM" id="MobiDB-lite"/>
    </source>
</evidence>